<protein>
    <recommendedName>
        <fullName evidence="4">Separase</fullName>
    </recommendedName>
</protein>
<evidence type="ECO:0000313" key="2">
    <source>
        <dbReference type="EMBL" id="KAF9489736.1"/>
    </source>
</evidence>
<dbReference type="AlphaFoldDB" id="A0A9P5ZPY0"/>
<comment type="caution">
    <text evidence="2">The sequence shown here is derived from an EMBL/GenBank/DDBJ whole genome shotgun (WGS) entry which is preliminary data.</text>
</comment>
<evidence type="ECO:0000313" key="3">
    <source>
        <dbReference type="Proteomes" id="UP000807025"/>
    </source>
</evidence>
<accession>A0A9P5ZPY0</accession>
<reference evidence="2" key="1">
    <citation type="submission" date="2020-11" db="EMBL/GenBank/DDBJ databases">
        <authorList>
            <consortium name="DOE Joint Genome Institute"/>
            <person name="Ahrendt S."/>
            <person name="Riley R."/>
            <person name="Andreopoulos W."/>
            <person name="Labutti K."/>
            <person name="Pangilinan J."/>
            <person name="Ruiz-Duenas F.J."/>
            <person name="Barrasa J.M."/>
            <person name="Sanchez-Garcia M."/>
            <person name="Camarero S."/>
            <person name="Miyauchi S."/>
            <person name="Serrano A."/>
            <person name="Linde D."/>
            <person name="Babiker R."/>
            <person name="Drula E."/>
            <person name="Ayuso-Fernandez I."/>
            <person name="Pacheco R."/>
            <person name="Padilla G."/>
            <person name="Ferreira P."/>
            <person name="Barriuso J."/>
            <person name="Kellner H."/>
            <person name="Castanera R."/>
            <person name="Alfaro M."/>
            <person name="Ramirez L."/>
            <person name="Pisabarro A.G."/>
            <person name="Kuo A."/>
            <person name="Tritt A."/>
            <person name="Lipzen A."/>
            <person name="He G."/>
            <person name="Yan M."/>
            <person name="Ng V."/>
            <person name="Cullen D."/>
            <person name="Martin F."/>
            <person name="Rosso M.-N."/>
            <person name="Henrissat B."/>
            <person name="Hibbett D."/>
            <person name="Martinez A.T."/>
            <person name="Grigoriev I.V."/>
        </authorList>
    </citation>
    <scope>NUCLEOTIDE SEQUENCE</scope>
    <source>
        <strain evidence="2">ATCC 90797</strain>
    </source>
</reference>
<dbReference type="Proteomes" id="UP000807025">
    <property type="component" value="Unassembled WGS sequence"/>
</dbReference>
<sequence length="853" mass="92975">MKAVNASSQSLSKFAQSGWKRSKPSSGTSLSDVKKCITEAMKALSYLRGLVEGNLDIEKSASSVVGKLISMEMFDESLSMLPDVHSRLNTLVGPRIMKISPEPGQSHLLSISLPESTHLPGSSTLMLLSTYFLHVITVLLHHGSHIQAFISHFAGPSSLLAWAPRLHNAINAKHLETIMTRTYTTLVKSQPANLSPGVTFTLRCHALACLIYTSPQTVSPDTFWDQAVKYAGSLLKSAGQDEDTVSLISDSFEDLISRVNIWKQKVSFTKNSQFIAFCECWAAAAKRAGKVEVMARVGEIISRAGTHPDPSITPSHGAHALVVPPSNHRIAAAALCALLSQTEVTLQQGNGISPGAVVLVERLILDLSNASYIWSGDVPSAELEAVGKARRALERVRRTSIKLFEDANLDVAFRDALKRLQSSIVDLMANTLSHRAATILDISGPPSSSTSIDRPNLLRCISGAFHNLAGTLYNAERYGAAIRFLTRACELGTRALTWRREQVPRSGEKKEVDQSWQQLEEQLYRRWELLGVCHCKIGDHLVGYRAFLEAIRSFPFSATNLGPLSDKQSIATIFGTSGSLRQLAVLVDRATYMGTCEPFIQAPQVSLLHAFDGDEHQDPRVKSALLEHQLASISPNRSKEGVLAVMKQLLRDLLDLYDAASMPMRRTRTLVQCLEVAYYDISTSTFEQCAFASYAGVVESVQEMLGRQDVRNDQGLVHCKGVLQASTHAWAAIHAHRGAALSQISQATFHANEACSALSTVITTAGRKSFGSARRSSSAAVRRVSSPKVFKKLPSPKAAKKAPPKRIVPRKPMKVVPKIGRMASSLQPNAVPQTPKARNTEGTIPHCKVSVCE</sequence>
<dbReference type="EMBL" id="MU154662">
    <property type="protein sequence ID" value="KAF9489736.1"/>
    <property type="molecule type" value="Genomic_DNA"/>
</dbReference>
<feature type="region of interest" description="Disordered" evidence="1">
    <location>
        <begin position="774"/>
        <end position="806"/>
    </location>
</feature>
<gene>
    <name evidence="2" type="ORF">BDN71DRAFT_1511885</name>
</gene>
<organism evidence="2 3">
    <name type="scientific">Pleurotus eryngii</name>
    <name type="common">Boletus of the steppes</name>
    <dbReference type="NCBI Taxonomy" id="5323"/>
    <lineage>
        <taxon>Eukaryota</taxon>
        <taxon>Fungi</taxon>
        <taxon>Dikarya</taxon>
        <taxon>Basidiomycota</taxon>
        <taxon>Agaricomycotina</taxon>
        <taxon>Agaricomycetes</taxon>
        <taxon>Agaricomycetidae</taxon>
        <taxon>Agaricales</taxon>
        <taxon>Pleurotineae</taxon>
        <taxon>Pleurotaceae</taxon>
        <taxon>Pleurotus</taxon>
    </lineage>
</organism>
<dbReference type="OrthoDB" id="3070371at2759"/>
<proteinExistence type="predicted"/>
<evidence type="ECO:0008006" key="4">
    <source>
        <dbReference type="Google" id="ProtNLM"/>
    </source>
</evidence>
<keyword evidence="3" id="KW-1185">Reference proteome</keyword>
<evidence type="ECO:0000256" key="1">
    <source>
        <dbReference type="SAM" id="MobiDB-lite"/>
    </source>
</evidence>
<name>A0A9P5ZPY0_PLEER</name>
<feature type="compositionally biased region" description="Low complexity" evidence="1">
    <location>
        <begin position="774"/>
        <end position="797"/>
    </location>
</feature>